<evidence type="ECO:0000313" key="5">
    <source>
        <dbReference type="EMBL" id="MCC2128576.1"/>
    </source>
</evidence>
<name>A0AAE3AEM0_9FIRM</name>
<dbReference type="Pfam" id="PF13556">
    <property type="entry name" value="HTH_30"/>
    <property type="match status" value="1"/>
</dbReference>
<evidence type="ECO:0000259" key="4">
    <source>
        <dbReference type="Pfam" id="PF17853"/>
    </source>
</evidence>
<dbReference type="InterPro" id="IPR042070">
    <property type="entry name" value="PucR_C-HTH_sf"/>
</dbReference>
<dbReference type="InterPro" id="IPR041522">
    <property type="entry name" value="CdaR_GGDEF"/>
</dbReference>
<dbReference type="RefSeq" id="WP_302927937.1">
    <property type="nucleotide sequence ID" value="NZ_JAJEPW010000006.1"/>
</dbReference>
<keyword evidence="6" id="KW-1185">Reference proteome</keyword>
<feature type="domain" description="Purine catabolism PurC-like" evidence="2">
    <location>
        <begin position="14"/>
        <end position="134"/>
    </location>
</feature>
<dbReference type="Pfam" id="PF07905">
    <property type="entry name" value="PucR"/>
    <property type="match status" value="1"/>
</dbReference>
<evidence type="ECO:0000259" key="2">
    <source>
        <dbReference type="Pfam" id="PF07905"/>
    </source>
</evidence>
<dbReference type="PANTHER" id="PTHR33744">
    <property type="entry name" value="CARBOHYDRATE DIACID REGULATOR"/>
    <property type="match status" value="1"/>
</dbReference>
<dbReference type="Pfam" id="PF17853">
    <property type="entry name" value="GGDEF_2"/>
    <property type="match status" value="1"/>
</dbReference>
<dbReference type="PANTHER" id="PTHR33744:SF1">
    <property type="entry name" value="DNA-BINDING TRANSCRIPTIONAL ACTIVATOR ADER"/>
    <property type="match status" value="1"/>
</dbReference>
<dbReference type="Gene3D" id="1.10.10.2840">
    <property type="entry name" value="PucR C-terminal helix-turn-helix domain"/>
    <property type="match status" value="1"/>
</dbReference>
<dbReference type="AlphaFoldDB" id="A0AAE3AEM0"/>
<feature type="domain" description="CdaR GGDEF-like" evidence="4">
    <location>
        <begin position="160"/>
        <end position="278"/>
    </location>
</feature>
<dbReference type="InterPro" id="IPR051448">
    <property type="entry name" value="CdaR-like_regulators"/>
</dbReference>
<feature type="domain" description="PucR C-terminal helix-turn-helix" evidence="3">
    <location>
        <begin position="329"/>
        <end position="386"/>
    </location>
</feature>
<comment type="similarity">
    <text evidence="1">Belongs to the CdaR family.</text>
</comment>
<dbReference type="EMBL" id="JAJEPW010000006">
    <property type="protein sequence ID" value="MCC2128576.1"/>
    <property type="molecule type" value="Genomic_DNA"/>
</dbReference>
<dbReference type="InterPro" id="IPR012914">
    <property type="entry name" value="PucR_dom"/>
</dbReference>
<reference evidence="5" key="1">
    <citation type="submission" date="2021-10" db="EMBL/GenBank/DDBJ databases">
        <title>Anaerobic single-cell dispensing facilitates the cultivation of human gut bacteria.</title>
        <authorList>
            <person name="Afrizal A."/>
        </authorList>
    </citation>
    <scope>NUCLEOTIDE SEQUENCE</scope>
    <source>
        <strain evidence="5">CLA-AA-H272</strain>
    </source>
</reference>
<dbReference type="InterPro" id="IPR025736">
    <property type="entry name" value="PucR_C-HTH_dom"/>
</dbReference>
<evidence type="ECO:0000256" key="1">
    <source>
        <dbReference type="ARBA" id="ARBA00006754"/>
    </source>
</evidence>
<evidence type="ECO:0000259" key="3">
    <source>
        <dbReference type="Pfam" id="PF13556"/>
    </source>
</evidence>
<sequence length="398" mass="43570">MDLSHFDRYPTVEELLRLPSFSCSRVCGGHAGLDRLVRGVNLTDTPDYSRWLSAGELLITTGFSIAGDQQAVDALLPTAERCGLSGVCIKAGRYLPDVMPAGLVEAADRLSLPLIALPAQARFSDLASAVSQEIARRQIPAEQERREALCLAQLLSAPLSDSAALQTARELDINPEQPHMILRLHIEAAASEKRRLMHEAVHCFRQAGVQVWAAVLDGELVILLACGDDPAAEERFSRIAKIFAAGCPERSSCGIGRPYAGICGLLRADDSARTALQMARAQGISCLTDDPAGVVRMIGSDSPEAAIASYVRDHLAPIFCQESGRRRELLDTLECWFVCFGNQRQMAQLMHLHYNTVAYRLHQLWGILPGGQPEGDARLALQTALYLYRQRPDICKRS</sequence>
<accession>A0AAE3AEM0</accession>
<dbReference type="Proteomes" id="UP001199319">
    <property type="component" value="Unassembled WGS sequence"/>
</dbReference>
<organism evidence="5 6">
    <name type="scientific">Brotocaccenecus cirricatena</name>
    <dbReference type="NCBI Taxonomy" id="3064195"/>
    <lineage>
        <taxon>Bacteria</taxon>
        <taxon>Bacillati</taxon>
        <taxon>Bacillota</taxon>
        <taxon>Clostridia</taxon>
        <taxon>Eubacteriales</taxon>
        <taxon>Oscillospiraceae</taxon>
        <taxon>Brotocaccenecus</taxon>
    </lineage>
</organism>
<comment type="caution">
    <text evidence="5">The sequence shown here is derived from an EMBL/GenBank/DDBJ whole genome shotgun (WGS) entry which is preliminary data.</text>
</comment>
<evidence type="ECO:0000313" key="6">
    <source>
        <dbReference type="Proteomes" id="UP001199319"/>
    </source>
</evidence>
<proteinExistence type="inferred from homology"/>
<protein>
    <submittedName>
        <fullName evidence="5">PucR family transcriptional regulator ligand-binding domain-containing protein</fullName>
    </submittedName>
</protein>
<gene>
    <name evidence="5" type="ORF">LKD37_03405</name>
</gene>